<name>A0A1C6HJR0_9FIRM</name>
<dbReference type="InterPro" id="IPR002931">
    <property type="entry name" value="Transglutaminase-like"/>
</dbReference>
<feature type="transmembrane region" description="Helical" evidence="1">
    <location>
        <begin position="99"/>
        <end position="120"/>
    </location>
</feature>
<feature type="domain" description="Transglutaminase-like" evidence="2">
    <location>
        <begin position="578"/>
        <end position="671"/>
    </location>
</feature>
<accession>A0A1C6HJR0</accession>
<feature type="transmembrane region" description="Helical" evidence="1">
    <location>
        <begin position="74"/>
        <end position="92"/>
    </location>
</feature>
<dbReference type="PANTHER" id="PTHR42736:SF1">
    <property type="entry name" value="PROTEIN-GLUTAMINE GAMMA-GLUTAMYLTRANSFERASE"/>
    <property type="match status" value="1"/>
</dbReference>
<protein>
    <submittedName>
        <fullName evidence="3">Transglutaminase-like superfamily</fullName>
    </submittedName>
</protein>
<evidence type="ECO:0000259" key="2">
    <source>
        <dbReference type="SMART" id="SM00460"/>
    </source>
</evidence>
<feature type="transmembrane region" description="Helical" evidence="1">
    <location>
        <begin position="264"/>
        <end position="285"/>
    </location>
</feature>
<feature type="transmembrane region" description="Helical" evidence="1">
    <location>
        <begin position="728"/>
        <end position="750"/>
    </location>
</feature>
<organism evidence="3">
    <name type="scientific">uncultured Anaerotruncus sp</name>
    <dbReference type="NCBI Taxonomy" id="905011"/>
    <lineage>
        <taxon>Bacteria</taxon>
        <taxon>Bacillati</taxon>
        <taxon>Bacillota</taxon>
        <taxon>Clostridia</taxon>
        <taxon>Eubacteriales</taxon>
        <taxon>Oscillospiraceae</taxon>
        <taxon>Anaerotruncus</taxon>
        <taxon>environmental samples</taxon>
    </lineage>
</organism>
<dbReference type="SMART" id="SM00460">
    <property type="entry name" value="TGc"/>
    <property type="match status" value="1"/>
</dbReference>
<feature type="transmembrane region" description="Helical" evidence="1">
    <location>
        <begin position="153"/>
        <end position="172"/>
    </location>
</feature>
<dbReference type="SUPFAM" id="SSF54001">
    <property type="entry name" value="Cysteine proteinases"/>
    <property type="match status" value="1"/>
</dbReference>
<keyword evidence="1" id="KW-0472">Membrane</keyword>
<keyword evidence="1" id="KW-1133">Transmembrane helix</keyword>
<dbReference type="InterPro" id="IPR038765">
    <property type="entry name" value="Papain-like_cys_pep_sf"/>
</dbReference>
<evidence type="ECO:0000313" key="3">
    <source>
        <dbReference type="EMBL" id="SCJ57660.1"/>
    </source>
</evidence>
<dbReference type="AlphaFoldDB" id="A0A1C6HJR0"/>
<dbReference type="PANTHER" id="PTHR42736">
    <property type="entry name" value="PROTEIN-GLUTAMINE GAMMA-GLUTAMYLTRANSFERASE"/>
    <property type="match status" value="1"/>
</dbReference>
<dbReference type="Pfam" id="PF01841">
    <property type="entry name" value="Transglut_core"/>
    <property type="match status" value="1"/>
</dbReference>
<dbReference type="InterPro" id="IPR052901">
    <property type="entry name" value="Bact_TGase-like"/>
</dbReference>
<keyword evidence="1" id="KW-0812">Transmembrane</keyword>
<reference evidence="3" key="1">
    <citation type="submission" date="2015-09" db="EMBL/GenBank/DDBJ databases">
        <authorList>
            <consortium name="Pathogen Informatics"/>
        </authorList>
    </citation>
    <scope>NUCLEOTIDE SEQUENCE</scope>
    <source>
        <strain evidence="3">2789STDY5834896</strain>
    </source>
</reference>
<sequence>MIRQLWRRLKKKKEEPQFFIEDRDFRLKLPPRYPQPQPPKRLGWLWYMLWALCCVAAFWFALTGLYGDMGVDTLLLYPIVGAGTALFVLAAYKKPKLLAILGGALLAAALVMGQSIYYGMLYTISQIVEKINTVSAQLVLGPTISPQMTLPQYTFQFAVVLMLAVGYLVAVCSVWRRNFYLYFAATFPLLAIGMYFGLPPSGFWMAVLAVTYLAVAGMHVFAGWRPGSKKSDFAARQVKKRYVWQVRYQNGAGRRAMSLPAGTLLVLVAGICAAVSFLVFSPTLYNKDSFVEFRTTLNHFMVKLLEKREYAVPTFNSGDLTHMDTFEKKGKVDMEVTTFNWGNTLYLKGYTGSTYTGTQWGPITDKEERQLRASLSKSFYDPGYYPQNLAGEFLKYETQKQVNKQPVYQSTMIVKHKEIRNKTTRRLNYMPYYPAYPDGSGGMVPLLDLDADAGVILPWFGLMNTYEQDFYTTGKLEGLNTEIPYVREGKEGANEDAQTRFFMQRQPLYQKEAQKLYTKLPESGLEEIKAQFTPELYAQLGSLDRFTSYVQAYMQSHYTYDEQPGEVPEGEDFIEYFIGTNKKGFSAHFASAAVMMYRAAGIPARYAEGYVIAPTDFFKDYQKGSATLHDLASGQSLTAVRYELPVTDAAQHAWVEVYVDGIGWQPVEVTPGYENVQDNLPEVRQSSANLDVESLPVRVTRYKSGGSSAEVEPPTRLQLLAQRLDRRMAIDLLLVAAALFVVALVLWVLYRRFARLQAIRRAVHSGDYSDCVRYLYWYVTTLFGFAGVRHPRGKKYSWYAKSVPNRLLGIDYEELQEFQEYAVQAKFSAEPLDEAAYERCLALADKMAGEVVSRLEPSRRRMLRLRKWLW</sequence>
<dbReference type="EMBL" id="FMHG01000001">
    <property type="protein sequence ID" value="SCJ57660.1"/>
    <property type="molecule type" value="Genomic_DNA"/>
</dbReference>
<feature type="transmembrane region" description="Helical" evidence="1">
    <location>
        <begin position="42"/>
        <end position="62"/>
    </location>
</feature>
<proteinExistence type="predicted"/>
<feature type="transmembrane region" description="Helical" evidence="1">
    <location>
        <begin position="203"/>
        <end position="224"/>
    </location>
</feature>
<dbReference type="Gene3D" id="3.10.620.30">
    <property type="match status" value="1"/>
</dbReference>
<feature type="transmembrane region" description="Helical" evidence="1">
    <location>
        <begin position="179"/>
        <end position="197"/>
    </location>
</feature>
<gene>
    <name evidence="3" type="ORF">SAMEA3545359_00884</name>
</gene>
<evidence type="ECO:0000256" key="1">
    <source>
        <dbReference type="SAM" id="Phobius"/>
    </source>
</evidence>